<evidence type="ECO:0000313" key="1">
    <source>
        <dbReference type="EMBL" id="RDU63734.1"/>
    </source>
</evidence>
<dbReference type="OrthoDB" id="9988817at2"/>
<evidence type="ECO:0000313" key="2">
    <source>
        <dbReference type="Proteomes" id="UP000256650"/>
    </source>
</evidence>
<comment type="caution">
    <text evidence="1">The sequence shown here is derived from an EMBL/GenBank/DDBJ whole genome shotgun (WGS) entry which is preliminary data.</text>
</comment>
<gene>
    <name evidence="1" type="ORF">CQA43_02610</name>
</gene>
<dbReference type="RefSeq" id="WP_115551064.1">
    <property type="nucleotide sequence ID" value="NZ_CAONBV010000012.1"/>
</dbReference>
<reference evidence="1 2" key="1">
    <citation type="submission" date="2018-04" db="EMBL/GenBank/DDBJ databases">
        <title>Novel Campyloabacter and Helicobacter Species and Strains.</title>
        <authorList>
            <person name="Mannion A.J."/>
            <person name="Shen Z."/>
            <person name="Fox J.G."/>
        </authorList>
    </citation>
    <scope>NUCLEOTIDE SEQUENCE [LARGE SCALE GENOMIC DNA]</scope>
    <source>
        <strain evidence="1 2">MIT 99-5101</strain>
    </source>
</reference>
<keyword evidence="2" id="KW-1185">Reference proteome</keyword>
<protein>
    <submittedName>
        <fullName evidence="1">Uncharacterized protein</fullName>
    </submittedName>
</protein>
<proteinExistence type="predicted"/>
<dbReference type="Proteomes" id="UP000256650">
    <property type="component" value="Unassembled WGS sequence"/>
</dbReference>
<dbReference type="AlphaFoldDB" id="A0A3D8IGA3"/>
<name>A0A3D8IGA3_9HELI</name>
<dbReference type="EMBL" id="NXLS01000002">
    <property type="protein sequence ID" value="RDU63734.1"/>
    <property type="molecule type" value="Genomic_DNA"/>
</dbReference>
<organism evidence="1 2">
    <name type="scientific">Helicobacter ganmani</name>
    <dbReference type="NCBI Taxonomy" id="60246"/>
    <lineage>
        <taxon>Bacteria</taxon>
        <taxon>Pseudomonadati</taxon>
        <taxon>Campylobacterota</taxon>
        <taxon>Epsilonproteobacteria</taxon>
        <taxon>Campylobacterales</taxon>
        <taxon>Helicobacteraceae</taxon>
        <taxon>Helicobacter</taxon>
    </lineage>
</organism>
<sequence length="65" mass="7935">MKYWICVCKKYDEDWQEEYNAEWEWWKNGEDGDRVLCYQTSAHRFTAELEVSEKFEANSKNEACI</sequence>
<accession>A0A3D8IGA3</accession>
<dbReference type="GeneID" id="82535176"/>